<keyword evidence="1" id="KW-0472">Membrane</keyword>
<dbReference type="Gene3D" id="3.30.565.10">
    <property type="entry name" value="Histidine kinase-like ATPase, C-terminal domain"/>
    <property type="match status" value="1"/>
</dbReference>
<comment type="caution">
    <text evidence="4">The sequence shown here is derived from an EMBL/GenBank/DDBJ whole genome shotgun (WGS) entry which is preliminary data.</text>
</comment>
<keyword evidence="1" id="KW-1133">Transmembrane helix</keyword>
<dbReference type="PANTHER" id="PTHR34220:SF7">
    <property type="entry name" value="SENSOR HISTIDINE KINASE YPDA"/>
    <property type="match status" value="1"/>
</dbReference>
<dbReference type="SUPFAM" id="SSF55874">
    <property type="entry name" value="ATPase domain of HSP90 chaperone/DNA topoisomerase II/histidine kinase"/>
    <property type="match status" value="1"/>
</dbReference>
<evidence type="ECO:0000313" key="5">
    <source>
        <dbReference type="Proteomes" id="UP001337681"/>
    </source>
</evidence>
<dbReference type="EMBL" id="JAZDQU010000002">
    <property type="protein sequence ID" value="MEE1885818.1"/>
    <property type="molecule type" value="Genomic_DNA"/>
</dbReference>
<proteinExistence type="predicted"/>
<evidence type="ECO:0000313" key="4">
    <source>
        <dbReference type="EMBL" id="MEE1885818.1"/>
    </source>
</evidence>
<name>A0ABU7H4A6_9SPHI</name>
<gene>
    <name evidence="4" type="ORF">VRU49_10355</name>
</gene>
<dbReference type="GO" id="GO:0016301">
    <property type="term" value="F:kinase activity"/>
    <property type="evidence" value="ECO:0007669"/>
    <property type="project" value="UniProtKB-KW"/>
</dbReference>
<dbReference type="Proteomes" id="UP001337681">
    <property type="component" value="Unassembled WGS sequence"/>
</dbReference>
<dbReference type="Pfam" id="PF06580">
    <property type="entry name" value="His_kinase"/>
    <property type="match status" value="1"/>
</dbReference>
<keyword evidence="4" id="KW-0418">Kinase</keyword>
<keyword evidence="1" id="KW-0812">Transmembrane</keyword>
<dbReference type="PANTHER" id="PTHR34220">
    <property type="entry name" value="SENSOR HISTIDINE KINASE YPDA"/>
    <property type="match status" value="1"/>
</dbReference>
<evidence type="ECO:0000256" key="2">
    <source>
        <dbReference type="SAM" id="SignalP"/>
    </source>
</evidence>
<sequence length="463" mass="53243">MKNYQVFLLVLLCLFSIGLSTHAQSNNKLKFTYFSLSGQGIKTSNNGTEKTVNINTIGGLIEFDFSKINTNKNLIVESYFNSDKTIRKNANQVFLKVGDEYTIEIKNKGTNELVQQFIIHRIIQIPNLDVVLIDKNGKRSINLNDNKEITTVHSISPKTIEINPSSTTETLEIAFKLRNLKTQKTLNYNWLATQNKIELDGNSDYELLYYYVLQPETAGTLIIKTEVIWYKNTDYYIILGVLLILAAFYFINRKMKKKVSISETERKKLEASAIRLQSMLNPHFTFNALSTVQGLMNTGRIDEANQYLEEFGSLLRKSLAKSQSIFNSLDQELEMMRMYLRIESLRFNFEWDIKISEDLYTSEIEIPTLLIQPIIENSIKHGLKNNKSAKIIVECKKQDDNLNITVTDNGNWKDGPSGYGLKNTKERIDTINNMSHNKAIMLSFDTKIGTTVNLTFFNWLKYD</sequence>
<dbReference type="InterPro" id="IPR010559">
    <property type="entry name" value="Sig_transdc_His_kin_internal"/>
</dbReference>
<feature type="signal peptide" evidence="2">
    <location>
        <begin position="1"/>
        <end position="23"/>
    </location>
</feature>
<feature type="chain" id="PRO_5047063067" evidence="2">
    <location>
        <begin position="24"/>
        <end position="463"/>
    </location>
</feature>
<dbReference type="RefSeq" id="WP_330146711.1">
    <property type="nucleotide sequence ID" value="NZ_JAZDQU010000002.1"/>
</dbReference>
<reference evidence="4 5" key="1">
    <citation type="submission" date="2024-01" db="EMBL/GenBank/DDBJ databases">
        <title>Pedobacter sp. nov., isolated from oil-contaminated soil.</title>
        <authorList>
            <person name="Le N.T.T."/>
        </authorList>
    </citation>
    <scope>NUCLEOTIDE SEQUENCE [LARGE SCALE GENOMIC DNA]</scope>
    <source>
        <strain evidence="4 5">VNH31</strain>
    </source>
</reference>
<evidence type="ECO:0000259" key="3">
    <source>
        <dbReference type="Pfam" id="PF06580"/>
    </source>
</evidence>
<dbReference type="InterPro" id="IPR050640">
    <property type="entry name" value="Bact_2-comp_sensor_kinase"/>
</dbReference>
<protein>
    <submittedName>
        <fullName evidence="4">Histidine kinase</fullName>
    </submittedName>
</protein>
<keyword evidence="5" id="KW-1185">Reference proteome</keyword>
<keyword evidence="2" id="KW-0732">Signal</keyword>
<feature type="domain" description="Signal transduction histidine kinase internal region" evidence="3">
    <location>
        <begin position="276"/>
        <end position="348"/>
    </location>
</feature>
<dbReference type="InterPro" id="IPR036890">
    <property type="entry name" value="HATPase_C_sf"/>
</dbReference>
<keyword evidence="4" id="KW-0808">Transferase</keyword>
<feature type="transmembrane region" description="Helical" evidence="1">
    <location>
        <begin position="235"/>
        <end position="252"/>
    </location>
</feature>
<evidence type="ECO:0000256" key="1">
    <source>
        <dbReference type="SAM" id="Phobius"/>
    </source>
</evidence>
<organism evidence="4 5">
    <name type="scientific">Pedobacter flavus</name>
    <dbReference type="NCBI Taxonomy" id="3113906"/>
    <lineage>
        <taxon>Bacteria</taxon>
        <taxon>Pseudomonadati</taxon>
        <taxon>Bacteroidota</taxon>
        <taxon>Sphingobacteriia</taxon>
        <taxon>Sphingobacteriales</taxon>
        <taxon>Sphingobacteriaceae</taxon>
        <taxon>Pedobacter</taxon>
    </lineage>
</organism>
<accession>A0ABU7H4A6</accession>